<dbReference type="EMBL" id="JARGDH010000093">
    <property type="protein sequence ID" value="KAL0263827.1"/>
    <property type="molecule type" value="Genomic_DNA"/>
</dbReference>
<dbReference type="EC" id="2.4.2.64" evidence="4"/>
<feature type="binding site" evidence="4">
    <location>
        <position position="157"/>
    </location>
    <ligand>
        <name>substrate</name>
    </ligand>
</feature>
<accession>A0AAW2H5Z7</accession>
<comment type="function">
    <text evidence="4">Catalytic subunit of the queuine tRNA-ribosyltransferase (TGT) that catalyzes the base-exchange of a guanine (G) residue with queuine (Q) at position 34 (anticodon wobble position) in tRNAs with GU(N) anticodons (tRNA-Asp, -Asn, -His and -Tyr), resulting in the hypermodified nucleoside queuosine (7-(((4,5-cis-dihydroxy-2-cyclopenten-1-yl)amino)methyl)-7-deazaguanosine). Catalysis occurs through a double-displacement mechanism. The nucleophile active site attacks the C1' of nucleotide 34 to detach the guanine base from the RNA, forming a covalent enzyme-RNA intermediate. The proton acceptor active site deprotonates the incoming queuine, allowing a nucleophilic attack on the C1' of the ribose to form the product.</text>
</comment>
<dbReference type="InterPro" id="IPR002616">
    <property type="entry name" value="tRNA_ribo_trans-like"/>
</dbReference>
<dbReference type="Gene3D" id="3.20.20.105">
    <property type="entry name" value="Queuine tRNA-ribosyltransferase-like"/>
    <property type="match status" value="1"/>
</dbReference>
<feature type="binding site" evidence="4">
    <location>
        <position position="277"/>
    </location>
    <ligand>
        <name>Zn(2+)</name>
        <dbReference type="ChEBI" id="CHEBI:29105"/>
    </ligand>
</feature>
<comment type="cofactor">
    <cofactor evidence="4">
        <name>Zn(2+)</name>
        <dbReference type="ChEBI" id="CHEBI:29105"/>
    </cofactor>
</comment>
<dbReference type="InterPro" id="IPR036511">
    <property type="entry name" value="TGT-like_sf"/>
</dbReference>
<reference evidence="6" key="1">
    <citation type="journal article" date="2024" name="Gigascience">
        <title>Chromosome-level genome of the poultry shaft louse Menopon gallinae provides insight into the host-switching and adaptive evolution of parasitic lice.</title>
        <authorList>
            <person name="Xu Y."/>
            <person name="Ma L."/>
            <person name="Liu S."/>
            <person name="Liang Y."/>
            <person name="Liu Q."/>
            <person name="He Z."/>
            <person name="Tian L."/>
            <person name="Duan Y."/>
            <person name="Cai W."/>
            <person name="Li H."/>
            <person name="Song F."/>
        </authorList>
    </citation>
    <scope>NUCLEOTIDE SEQUENCE</scope>
    <source>
        <strain evidence="6">Cailab_2023a</strain>
    </source>
</reference>
<dbReference type="NCBIfam" id="TIGR00430">
    <property type="entry name" value="Q_tRNA_tgt"/>
    <property type="match status" value="1"/>
</dbReference>
<evidence type="ECO:0000313" key="6">
    <source>
        <dbReference type="EMBL" id="KAL0263827.1"/>
    </source>
</evidence>
<dbReference type="InterPro" id="IPR050076">
    <property type="entry name" value="ArchSynthase1/Queuine_TRR"/>
</dbReference>
<feature type="domain" description="tRNA-guanine(15) transglycosylase-like" evidence="5">
    <location>
        <begin position="1"/>
        <end position="335"/>
    </location>
</feature>
<dbReference type="PANTHER" id="PTHR46499">
    <property type="entry name" value="QUEUINE TRNA-RIBOSYLTRANSFERASE"/>
    <property type="match status" value="1"/>
</dbReference>
<name>A0AAW2H5Z7_9NEOP</name>
<feature type="active site" description="Proton acceptor" evidence="4">
    <location>
        <position position="60"/>
    </location>
</feature>
<dbReference type="PANTHER" id="PTHR46499:SF1">
    <property type="entry name" value="QUEUINE TRNA-RIBOSYLTRANSFERASE"/>
    <property type="match status" value="1"/>
</dbReference>
<feature type="binding site" evidence="4">
    <location>
        <position position="184"/>
    </location>
    <ligand>
        <name>substrate</name>
    </ligand>
</feature>
<sequence length="340" mass="38448">MPVGTQGTIKAAFPEALAEMDYRIILGNTYHLMISPGADLIEKYGGLHKFMNWKASILTDSGGFQIMSLKGIRKITNDGVIFASHRDGKKHYLTPKLSIEIQHKLNSNITMILDECPSYGLSLEYIKNSMLRSLEWAKQSKEAFITREGFGIFGITQGGFVKELRKQSTLQLIDMDFDGYAVGGLAVGEPKNCMLDILQYNVELLPNNKPRYLMGVGKPIDILNAVEMGIDMFDCVMPTREARKGKLYTSLGEVNIKNAIHTSSEEPVDPNCHCYTCKNYSRAYLRHLYKSKEILAAMLLTIHNLYFYQTLMNGIRQAIENNNFSNFKKQFIAKLETLKN</sequence>
<feature type="binding site" evidence="4">
    <location>
        <begin position="60"/>
        <end position="64"/>
    </location>
    <ligand>
        <name>substrate</name>
    </ligand>
</feature>
<feature type="region of interest" description="RNA binding; important for wobble base 34 recognition" evidence="4">
    <location>
        <begin position="239"/>
        <end position="243"/>
    </location>
</feature>
<comment type="caution">
    <text evidence="6">The sequence shown here is derived from an EMBL/GenBank/DDBJ whole genome shotgun (WGS) entry which is preliminary data.</text>
</comment>
<evidence type="ECO:0000259" key="5">
    <source>
        <dbReference type="Pfam" id="PF01702"/>
    </source>
</evidence>
<feature type="binding site" evidence="4">
    <location>
        <position position="274"/>
    </location>
    <ligand>
        <name>Zn(2+)</name>
        <dbReference type="ChEBI" id="CHEBI:29105"/>
    </ligand>
</feature>
<dbReference type="SUPFAM" id="SSF51713">
    <property type="entry name" value="tRNA-guanine transglycosylase"/>
    <property type="match status" value="1"/>
</dbReference>
<evidence type="ECO:0000256" key="4">
    <source>
        <dbReference type="HAMAP-Rule" id="MF_03218"/>
    </source>
</evidence>
<keyword evidence="3 4" id="KW-0819">tRNA processing</keyword>
<feature type="binding site" evidence="4">
    <location>
        <position position="114"/>
    </location>
    <ligand>
        <name>substrate</name>
    </ligand>
</feature>
<comment type="subunit">
    <text evidence="4">Heterodimer of a catalytic subunit and an accessory subunit.</text>
</comment>
<evidence type="ECO:0000256" key="1">
    <source>
        <dbReference type="ARBA" id="ARBA00022676"/>
    </source>
</evidence>
<dbReference type="GO" id="GO:0005737">
    <property type="term" value="C:cytoplasm"/>
    <property type="evidence" value="ECO:0007669"/>
    <property type="project" value="UniProtKB-SubCell"/>
</dbReference>
<keyword evidence="4" id="KW-0963">Cytoplasm</keyword>
<comment type="similarity">
    <text evidence="4">Belongs to the queuine tRNA-ribosyltransferase family.</text>
</comment>
<evidence type="ECO:0000256" key="3">
    <source>
        <dbReference type="ARBA" id="ARBA00022694"/>
    </source>
</evidence>
<proteinExistence type="inferred from homology"/>
<gene>
    <name evidence="6" type="ORF">PYX00_011126</name>
</gene>
<dbReference type="InterPro" id="IPR004803">
    <property type="entry name" value="TGT"/>
</dbReference>
<organism evidence="6">
    <name type="scientific">Menopon gallinae</name>
    <name type="common">poultry shaft louse</name>
    <dbReference type="NCBI Taxonomy" id="328185"/>
    <lineage>
        <taxon>Eukaryota</taxon>
        <taxon>Metazoa</taxon>
        <taxon>Ecdysozoa</taxon>
        <taxon>Arthropoda</taxon>
        <taxon>Hexapoda</taxon>
        <taxon>Insecta</taxon>
        <taxon>Pterygota</taxon>
        <taxon>Neoptera</taxon>
        <taxon>Paraneoptera</taxon>
        <taxon>Psocodea</taxon>
        <taxon>Troctomorpha</taxon>
        <taxon>Phthiraptera</taxon>
        <taxon>Amblycera</taxon>
        <taxon>Menoponidae</taxon>
        <taxon>Menopon</taxon>
    </lineage>
</organism>
<dbReference type="GO" id="GO:0008479">
    <property type="term" value="F:tRNA-guanosine(34) queuine transglycosylase activity"/>
    <property type="evidence" value="ECO:0007669"/>
    <property type="project" value="UniProtKB-UniRule"/>
</dbReference>
<dbReference type="GO" id="GO:0002099">
    <property type="term" value="P:tRNA wobble guanine modification"/>
    <property type="evidence" value="ECO:0007669"/>
    <property type="project" value="TreeGrafter"/>
</dbReference>
<comment type="catalytic activity">
    <reaction evidence="4">
        <text>guanosine(34) in tRNA + queuine = queuosine(34) in tRNA + guanine</text>
        <dbReference type="Rhea" id="RHEA:16633"/>
        <dbReference type="Rhea" id="RHEA-COMP:10341"/>
        <dbReference type="Rhea" id="RHEA-COMP:18571"/>
        <dbReference type="ChEBI" id="CHEBI:16235"/>
        <dbReference type="ChEBI" id="CHEBI:17433"/>
        <dbReference type="ChEBI" id="CHEBI:74269"/>
        <dbReference type="ChEBI" id="CHEBI:194431"/>
        <dbReference type="EC" id="2.4.2.64"/>
    </reaction>
</comment>
<keyword evidence="2 4" id="KW-0808">Transferase</keyword>
<dbReference type="HAMAP" id="MF_00168">
    <property type="entry name" value="Q_tRNA_Tgt"/>
    <property type="match status" value="1"/>
</dbReference>
<feature type="active site" description="Nucleophile" evidence="4">
    <location>
        <position position="234"/>
    </location>
</feature>
<comment type="subcellular location">
    <subcellularLocation>
        <location evidence="4">Cytoplasm</location>
    </subcellularLocation>
</comment>
<keyword evidence="4" id="KW-0479">Metal-binding</keyword>
<feature type="binding site" evidence="4">
    <location>
        <position position="272"/>
    </location>
    <ligand>
        <name>Zn(2+)</name>
        <dbReference type="ChEBI" id="CHEBI:29105"/>
    </ligand>
</feature>
<dbReference type="GO" id="GO:0046872">
    <property type="term" value="F:metal ion binding"/>
    <property type="evidence" value="ECO:0007669"/>
    <property type="project" value="UniProtKB-KW"/>
</dbReference>
<keyword evidence="1 4" id="KW-0328">Glycosyltransferase</keyword>
<keyword evidence="4" id="KW-0862">Zinc</keyword>
<dbReference type="AlphaFoldDB" id="A0AAW2H5Z7"/>
<feature type="region of interest" description="RNA binding" evidence="4">
    <location>
        <begin position="215"/>
        <end position="221"/>
    </location>
</feature>
<feature type="binding site" evidence="4">
    <location>
        <position position="303"/>
    </location>
    <ligand>
        <name>Zn(2+)</name>
        <dbReference type="ChEBI" id="CHEBI:29105"/>
    </ligand>
</feature>
<protein>
    <recommendedName>
        <fullName evidence="4">Queuine tRNA-ribosyltransferase catalytic subunit 1</fullName>
        <ecNumber evidence="4">2.4.2.64</ecNumber>
    </recommendedName>
    <alternativeName>
        <fullName evidence="4">Guanine insertion enzyme</fullName>
    </alternativeName>
    <alternativeName>
        <fullName evidence="4">tRNA-guanine transglycosylase</fullName>
    </alternativeName>
</protein>
<dbReference type="Pfam" id="PF01702">
    <property type="entry name" value="TGT"/>
    <property type="match status" value="1"/>
</dbReference>
<evidence type="ECO:0000256" key="2">
    <source>
        <dbReference type="ARBA" id="ARBA00022679"/>
    </source>
</evidence>
<dbReference type="NCBIfam" id="TIGR00449">
    <property type="entry name" value="tgt_general"/>
    <property type="match status" value="1"/>
</dbReference>